<organism evidence="3">
    <name type="scientific">marine sediment metagenome</name>
    <dbReference type="NCBI Taxonomy" id="412755"/>
    <lineage>
        <taxon>unclassified sequences</taxon>
        <taxon>metagenomes</taxon>
        <taxon>ecological metagenomes</taxon>
    </lineage>
</organism>
<name>X1A129_9ZZZZ</name>
<dbReference type="PANTHER" id="PTHR43096">
    <property type="entry name" value="DNAJ HOMOLOG 1, MITOCHONDRIAL-RELATED"/>
    <property type="match status" value="1"/>
</dbReference>
<dbReference type="Pfam" id="PF00226">
    <property type="entry name" value="DnaJ"/>
    <property type="match status" value="1"/>
</dbReference>
<dbReference type="GO" id="GO:0005737">
    <property type="term" value="C:cytoplasm"/>
    <property type="evidence" value="ECO:0007669"/>
    <property type="project" value="TreeGrafter"/>
</dbReference>
<proteinExistence type="predicted"/>
<dbReference type="PANTHER" id="PTHR43096:SF52">
    <property type="entry name" value="DNAJ HOMOLOG 1, MITOCHONDRIAL-RELATED"/>
    <property type="match status" value="1"/>
</dbReference>
<dbReference type="GO" id="GO:0042026">
    <property type="term" value="P:protein refolding"/>
    <property type="evidence" value="ECO:0007669"/>
    <property type="project" value="TreeGrafter"/>
</dbReference>
<dbReference type="GO" id="GO:0051082">
    <property type="term" value="F:unfolded protein binding"/>
    <property type="evidence" value="ECO:0007669"/>
    <property type="project" value="TreeGrafter"/>
</dbReference>
<dbReference type="EMBL" id="BART01007089">
    <property type="protein sequence ID" value="GAG53991.1"/>
    <property type="molecule type" value="Genomic_DNA"/>
</dbReference>
<dbReference type="InterPro" id="IPR001623">
    <property type="entry name" value="DnaJ_domain"/>
</dbReference>
<dbReference type="SUPFAM" id="SSF46565">
    <property type="entry name" value="Chaperone J-domain"/>
    <property type="match status" value="1"/>
</dbReference>
<dbReference type="InterPro" id="IPR036869">
    <property type="entry name" value="J_dom_sf"/>
</dbReference>
<feature type="domain" description="J" evidence="2">
    <location>
        <begin position="9"/>
        <end position="74"/>
    </location>
</feature>
<feature type="non-terminal residue" evidence="3">
    <location>
        <position position="156"/>
    </location>
</feature>
<sequence length="156" mass="17777">MSNRRNKRDYYDVLGVSRDATENDIKLTYRRLARKFHPDMNKTDPNAKEKFIEVQEAYEVLSDSDKRRNYDRFGFSGVHVNMNDIFSGGIPGIDELLRSIFGGGGSGGFGDIFDTFGGLGSRSRTRAPRRQVGQDIEEHIEIDFEEAMFGVKKNIE</sequence>
<dbReference type="CDD" id="cd06257">
    <property type="entry name" value="DnaJ"/>
    <property type="match status" value="1"/>
</dbReference>
<evidence type="ECO:0000256" key="1">
    <source>
        <dbReference type="ARBA" id="ARBA00023186"/>
    </source>
</evidence>
<dbReference type="AlphaFoldDB" id="X1A129"/>
<gene>
    <name evidence="3" type="ORF">S01H4_16178</name>
</gene>
<dbReference type="PRINTS" id="PR00625">
    <property type="entry name" value="JDOMAIN"/>
</dbReference>
<reference evidence="3" key="1">
    <citation type="journal article" date="2014" name="Front. Microbiol.">
        <title>High frequency of phylogenetically diverse reductive dehalogenase-homologous genes in deep subseafloor sedimentary metagenomes.</title>
        <authorList>
            <person name="Kawai M."/>
            <person name="Futagami T."/>
            <person name="Toyoda A."/>
            <person name="Takaki Y."/>
            <person name="Nishi S."/>
            <person name="Hori S."/>
            <person name="Arai W."/>
            <person name="Tsubouchi T."/>
            <person name="Morono Y."/>
            <person name="Uchiyama I."/>
            <person name="Ito T."/>
            <person name="Fujiyama A."/>
            <person name="Inagaki F."/>
            <person name="Takami H."/>
        </authorList>
    </citation>
    <scope>NUCLEOTIDE SEQUENCE</scope>
    <source>
        <strain evidence="3">Expedition CK06-06</strain>
    </source>
</reference>
<dbReference type="SMART" id="SM00271">
    <property type="entry name" value="DnaJ"/>
    <property type="match status" value="1"/>
</dbReference>
<dbReference type="Gene3D" id="1.10.287.110">
    <property type="entry name" value="DnaJ domain"/>
    <property type="match status" value="1"/>
</dbReference>
<comment type="caution">
    <text evidence="3">The sequence shown here is derived from an EMBL/GenBank/DDBJ whole genome shotgun (WGS) entry which is preliminary data.</text>
</comment>
<dbReference type="InterPro" id="IPR018253">
    <property type="entry name" value="DnaJ_domain_CS"/>
</dbReference>
<dbReference type="PROSITE" id="PS00636">
    <property type="entry name" value="DNAJ_1"/>
    <property type="match status" value="1"/>
</dbReference>
<keyword evidence="1" id="KW-0143">Chaperone</keyword>
<protein>
    <recommendedName>
        <fullName evidence="2">J domain-containing protein</fullName>
    </recommendedName>
</protein>
<evidence type="ECO:0000259" key="2">
    <source>
        <dbReference type="PROSITE" id="PS50076"/>
    </source>
</evidence>
<dbReference type="PROSITE" id="PS50076">
    <property type="entry name" value="DNAJ_2"/>
    <property type="match status" value="1"/>
</dbReference>
<accession>X1A129</accession>
<evidence type="ECO:0000313" key="3">
    <source>
        <dbReference type="EMBL" id="GAG53991.1"/>
    </source>
</evidence>